<feature type="region of interest" description="Disordered" evidence="1">
    <location>
        <begin position="272"/>
        <end position="291"/>
    </location>
</feature>
<dbReference type="InterPro" id="IPR036305">
    <property type="entry name" value="RGS_sf"/>
</dbReference>
<proteinExistence type="predicted"/>
<reference evidence="3 4" key="1">
    <citation type="journal article" date="2018" name="MBio">
        <title>Comparative Genomics Reveals the Core Gene Toolbox for the Fungus-Insect Symbiosis.</title>
        <authorList>
            <person name="Wang Y."/>
            <person name="Stata M."/>
            <person name="Wang W."/>
            <person name="Stajich J.E."/>
            <person name="White M.M."/>
            <person name="Moncalvo J.M."/>
        </authorList>
    </citation>
    <scope>NUCLEOTIDE SEQUENCE [LARGE SCALE GENOMIC DNA]</scope>
    <source>
        <strain evidence="3 4">AUS-126-30</strain>
    </source>
</reference>
<feature type="compositionally biased region" description="Basic and acidic residues" evidence="1">
    <location>
        <begin position="411"/>
        <end position="422"/>
    </location>
</feature>
<evidence type="ECO:0000256" key="2">
    <source>
        <dbReference type="SAM" id="Phobius"/>
    </source>
</evidence>
<gene>
    <name evidence="3" type="ORF">BB558_001803</name>
</gene>
<feature type="transmembrane region" description="Helical" evidence="2">
    <location>
        <begin position="159"/>
        <end position="179"/>
    </location>
</feature>
<feature type="compositionally biased region" description="Low complexity" evidence="1">
    <location>
        <begin position="280"/>
        <end position="291"/>
    </location>
</feature>
<keyword evidence="2" id="KW-0812">Transmembrane</keyword>
<name>A0A2U1JAC0_SMIAN</name>
<protein>
    <recommendedName>
        <fullName evidence="5">RGS domain-containing protein</fullName>
    </recommendedName>
</protein>
<dbReference type="EMBL" id="MBFU01000109">
    <property type="protein sequence ID" value="PWA02062.1"/>
    <property type="molecule type" value="Genomic_DNA"/>
</dbReference>
<keyword evidence="2" id="KW-1133">Transmembrane helix</keyword>
<feature type="transmembrane region" description="Helical" evidence="2">
    <location>
        <begin position="199"/>
        <end position="223"/>
    </location>
</feature>
<dbReference type="Proteomes" id="UP000245591">
    <property type="component" value="Unassembled WGS sequence"/>
</dbReference>
<keyword evidence="4" id="KW-1185">Reference proteome</keyword>
<accession>A0A2U1JAC0</accession>
<evidence type="ECO:0000256" key="1">
    <source>
        <dbReference type="SAM" id="MobiDB-lite"/>
    </source>
</evidence>
<organism evidence="3 4">
    <name type="scientific">Smittium angustum</name>
    <dbReference type="NCBI Taxonomy" id="133377"/>
    <lineage>
        <taxon>Eukaryota</taxon>
        <taxon>Fungi</taxon>
        <taxon>Fungi incertae sedis</taxon>
        <taxon>Zoopagomycota</taxon>
        <taxon>Kickxellomycotina</taxon>
        <taxon>Harpellomycetes</taxon>
        <taxon>Harpellales</taxon>
        <taxon>Legeriomycetaceae</taxon>
        <taxon>Smittium</taxon>
    </lineage>
</organism>
<evidence type="ECO:0008006" key="5">
    <source>
        <dbReference type="Google" id="ProtNLM"/>
    </source>
</evidence>
<feature type="transmembrane region" description="Helical" evidence="2">
    <location>
        <begin position="36"/>
        <end position="57"/>
    </location>
</feature>
<evidence type="ECO:0000313" key="3">
    <source>
        <dbReference type="EMBL" id="PWA02062.1"/>
    </source>
</evidence>
<feature type="transmembrane region" description="Helical" evidence="2">
    <location>
        <begin position="230"/>
        <end position="253"/>
    </location>
</feature>
<feature type="region of interest" description="Disordered" evidence="1">
    <location>
        <begin position="411"/>
        <end position="431"/>
    </location>
</feature>
<dbReference type="AlphaFoldDB" id="A0A2U1JAC0"/>
<feature type="transmembrane region" description="Helical" evidence="2">
    <location>
        <begin position="63"/>
        <end position="82"/>
    </location>
</feature>
<feature type="compositionally biased region" description="Low complexity" evidence="1">
    <location>
        <begin position="366"/>
        <end position="376"/>
    </location>
</feature>
<evidence type="ECO:0000313" key="4">
    <source>
        <dbReference type="Proteomes" id="UP000245591"/>
    </source>
</evidence>
<feature type="region of interest" description="Disordered" evidence="1">
    <location>
        <begin position="365"/>
        <end position="386"/>
    </location>
</feature>
<keyword evidence="2" id="KW-0472">Membrane</keyword>
<feature type="transmembrane region" description="Helical" evidence="2">
    <location>
        <begin position="6"/>
        <end position="24"/>
    </location>
</feature>
<sequence>MTVLVGYLFSVIYTLIQYSVRTAPGRRGFEHRSITLLIAQTVFNLFTSIMIFSYAAFDTTSGAIVLLGTYVGAIGWGVVLILRSLQMYIAVKLNDACLGCYLVIKAGASSSRTNMDSFILENGNGYSEGFLDHRRTATYYQSNLKSVINRRKWFKNRNLLIALSVFAVIMTVAIILLITRSSKEKVINLNYSKVFKMSYTIAFASIFGVIIFIVFPFLIFLIHKSKEAQFLVLELAVSSISGIPMFIFFAVIYPNHKLQKYLVAVTKDDFDDPDTRRTTRSMSKSSNSRFNTTTSDKRLEFLTLLDNPTTYRNLKQCANDHLCSSLILFLDEYQALKRRVLEEFERDVDLKAAYENVSTPKSYILNSSRSESNHSSGKSHKSNDSFVSFRSTQRKSNGFYNNSFINEEDMNDRASSDYESAKKQHHPRATDRLVANTPVSLTICGVLEYLFPNAEIYSTTQVPPALYQLFRSFYSVFIDQQSELAVSIHGSIIDEITQQVSVEEFMLGIFDDAREEKQKNYSNISK</sequence>
<comment type="caution">
    <text evidence="3">The sequence shown here is derived from an EMBL/GenBank/DDBJ whole genome shotgun (WGS) entry which is preliminary data.</text>
</comment>
<dbReference type="SUPFAM" id="SSF48097">
    <property type="entry name" value="Regulator of G-protein signaling, RGS"/>
    <property type="match status" value="1"/>
</dbReference>